<dbReference type="GeneID" id="59316425"/>
<comment type="caution">
    <text evidence="2">The sequence shown here is derived from an EMBL/GenBank/DDBJ whole genome shotgun (WGS) entry which is preliminary data.</text>
</comment>
<evidence type="ECO:0000256" key="1">
    <source>
        <dbReference type="SAM" id="MobiDB-lite"/>
    </source>
</evidence>
<organism evidence="2 3">
    <name type="scientific">Gibberella subglutinans</name>
    <name type="common">Fusarium subglutinans</name>
    <dbReference type="NCBI Taxonomy" id="42677"/>
    <lineage>
        <taxon>Eukaryota</taxon>
        <taxon>Fungi</taxon>
        <taxon>Dikarya</taxon>
        <taxon>Ascomycota</taxon>
        <taxon>Pezizomycotina</taxon>
        <taxon>Sordariomycetes</taxon>
        <taxon>Hypocreomycetidae</taxon>
        <taxon>Hypocreales</taxon>
        <taxon>Nectriaceae</taxon>
        <taxon>Fusarium</taxon>
        <taxon>Fusarium fujikuroi species complex</taxon>
    </lineage>
</organism>
<proteinExistence type="predicted"/>
<dbReference type="EMBL" id="JAAOAV010000032">
    <property type="protein sequence ID" value="KAF5609792.1"/>
    <property type="molecule type" value="Genomic_DNA"/>
</dbReference>
<protein>
    <submittedName>
        <fullName evidence="2">Uncharacterized protein</fullName>
    </submittedName>
</protein>
<dbReference type="Proteomes" id="UP000547976">
    <property type="component" value="Unassembled WGS sequence"/>
</dbReference>
<keyword evidence="3" id="KW-1185">Reference proteome</keyword>
<feature type="compositionally biased region" description="Basic and acidic residues" evidence="1">
    <location>
        <begin position="25"/>
        <end position="59"/>
    </location>
</feature>
<accession>A0A8H5Q6Y1</accession>
<feature type="region of interest" description="Disordered" evidence="1">
    <location>
        <begin position="1"/>
        <end position="59"/>
    </location>
</feature>
<gene>
    <name evidence="2" type="ORF">FSUBG_3789</name>
</gene>
<evidence type="ECO:0000313" key="3">
    <source>
        <dbReference type="Proteomes" id="UP000547976"/>
    </source>
</evidence>
<evidence type="ECO:0000313" key="2">
    <source>
        <dbReference type="EMBL" id="KAF5609792.1"/>
    </source>
</evidence>
<reference evidence="2 3" key="1">
    <citation type="submission" date="2020-05" db="EMBL/GenBank/DDBJ databases">
        <title>Identification and distribution of gene clusters putatively required for synthesis of sphingolipid metabolism inhibitors in phylogenetically diverse species of the filamentous fungus Fusarium.</title>
        <authorList>
            <person name="Kim H.-S."/>
            <person name="Busman M."/>
            <person name="Brown D.W."/>
            <person name="Divon H."/>
            <person name="Uhlig S."/>
            <person name="Proctor R.H."/>
        </authorList>
    </citation>
    <scope>NUCLEOTIDE SEQUENCE [LARGE SCALE GENOMIC DNA]</scope>
    <source>
        <strain evidence="2 3">NRRL 66333</strain>
    </source>
</reference>
<sequence length="135" mass="15125">MAFNSAKNAAGRKEHSTPNKAAPEAAEHSSIDVNENKTDMIIKSNKNDKTAGEKKDRRKVWGEHYDKLASTTPEKFLAKDPHLKEVPTAMRLPSKAREYIAKVEADDLANLENSYDDGKLSEHDLLELGAREVYM</sequence>
<name>A0A8H5Q6Y1_GIBSU</name>
<dbReference type="AlphaFoldDB" id="A0A8H5Q6Y1"/>
<dbReference type="OrthoDB" id="5102761at2759"/>
<dbReference type="RefSeq" id="XP_036540718.1">
    <property type="nucleotide sequence ID" value="XM_036681707.1"/>
</dbReference>